<keyword evidence="4 7" id="KW-0560">Oxidoreductase</keyword>
<dbReference type="RefSeq" id="WP_246268608.1">
    <property type="nucleotide sequence ID" value="NZ_BAAAHL010000018.1"/>
</dbReference>
<comment type="similarity">
    <text evidence="1 7">Belongs to the cytochrome P450 family.</text>
</comment>
<dbReference type="InterPro" id="IPR017972">
    <property type="entry name" value="Cyt_P450_CS"/>
</dbReference>
<evidence type="ECO:0000313" key="8">
    <source>
        <dbReference type="EMBL" id="GES11195.1"/>
    </source>
</evidence>
<evidence type="ECO:0000256" key="5">
    <source>
        <dbReference type="ARBA" id="ARBA00023004"/>
    </source>
</evidence>
<dbReference type="InterPro" id="IPR001128">
    <property type="entry name" value="Cyt_P450"/>
</dbReference>
<protein>
    <submittedName>
        <fullName evidence="8">Cytochrome P450</fullName>
    </submittedName>
</protein>
<proteinExistence type="inferred from homology"/>
<dbReference type="PROSITE" id="PS00086">
    <property type="entry name" value="CYTOCHROME_P450"/>
    <property type="match status" value="1"/>
</dbReference>
<dbReference type="Gene3D" id="1.10.630.10">
    <property type="entry name" value="Cytochrome P450"/>
    <property type="match status" value="1"/>
</dbReference>
<dbReference type="EMBL" id="BLAE01000027">
    <property type="protein sequence ID" value="GES11195.1"/>
    <property type="molecule type" value="Genomic_DNA"/>
</dbReference>
<keyword evidence="2 7" id="KW-0349">Heme</keyword>
<name>A0A5M3WPE1_9ACTN</name>
<evidence type="ECO:0000256" key="6">
    <source>
        <dbReference type="ARBA" id="ARBA00023033"/>
    </source>
</evidence>
<dbReference type="SUPFAM" id="SSF48264">
    <property type="entry name" value="Cytochrome P450"/>
    <property type="match status" value="1"/>
</dbReference>
<dbReference type="Pfam" id="PF00067">
    <property type="entry name" value="p450"/>
    <property type="match status" value="2"/>
</dbReference>
<sequence>MLPLHMRRQEFHPDPELAAAREQPGLQRVPTPYGPQAWLVTRYDDVRDVLRNAELFSYAHGINLPPMSEEQAKRLRAGALLLMDPPDHTRLRRMLTPEFTMRRIRRLEPRVREIVADHLDTMERTGAPADLVSQFATPIPSLVICELLGVPYEDRDAFQARTGAILDFNRPPEERGKAQMESAAYMAELVGRARVEPGEDLIGMLVREHGDDLSTDELVGIGGLLLVAGHETTASMIGLGTLALLRHPEQLALFRKDPDKVDGMVEELLRWLTIIHAGATKVAMADTEIAGVPIAKGDVVVVSLPAANRDPALTEDPDRFDIERPDLAHVAFGYGAHHCIGAPLARMEMRLAFPALFERFPGLREAGEPEFRSFNVVYGLSAFPVAW</sequence>
<accession>A0A5M3WPE1</accession>
<keyword evidence="6 7" id="KW-0503">Monooxygenase</keyword>
<keyword evidence="3 7" id="KW-0479">Metal-binding</keyword>
<keyword evidence="9" id="KW-1185">Reference proteome</keyword>
<evidence type="ECO:0000256" key="1">
    <source>
        <dbReference type="ARBA" id="ARBA00010617"/>
    </source>
</evidence>
<evidence type="ECO:0000313" key="9">
    <source>
        <dbReference type="Proteomes" id="UP000331127"/>
    </source>
</evidence>
<dbReference type="FunFam" id="1.10.630.10:FF:000018">
    <property type="entry name" value="Cytochrome P450 monooxygenase"/>
    <property type="match status" value="1"/>
</dbReference>
<dbReference type="PANTHER" id="PTHR46696:SF6">
    <property type="entry name" value="P450, PUTATIVE (EUROFUNG)-RELATED"/>
    <property type="match status" value="1"/>
</dbReference>
<dbReference type="InterPro" id="IPR036396">
    <property type="entry name" value="Cyt_P450_sf"/>
</dbReference>
<dbReference type="GO" id="GO:0004497">
    <property type="term" value="F:monooxygenase activity"/>
    <property type="evidence" value="ECO:0007669"/>
    <property type="project" value="UniProtKB-KW"/>
</dbReference>
<evidence type="ECO:0000256" key="3">
    <source>
        <dbReference type="ARBA" id="ARBA00022723"/>
    </source>
</evidence>
<organism evidence="8 9">
    <name type="scientific">Acrocarpospora macrocephala</name>
    <dbReference type="NCBI Taxonomy" id="150177"/>
    <lineage>
        <taxon>Bacteria</taxon>
        <taxon>Bacillati</taxon>
        <taxon>Actinomycetota</taxon>
        <taxon>Actinomycetes</taxon>
        <taxon>Streptosporangiales</taxon>
        <taxon>Streptosporangiaceae</taxon>
        <taxon>Acrocarpospora</taxon>
    </lineage>
</organism>
<evidence type="ECO:0000256" key="2">
    <source>
        <dbReference type="ARBA" id="ARBA00022617"/>
    </source>
</evidence>
<evidence type="ECO:0000256" key="4">
    <source>
        <dbReference type="ARBA" id="ARBA00023002"/>
    </source>
</evidence>
<dbReference type="GO" id="GO:0020037">
    <property type="term" value="F:heme binding"/>
    <property type="evidence" value="ECO:0007669"/>
    <property type="project" value="InterPro"/>
</dbReference>
<dbReference type="AlphaFoldDB" id="A0A5M3WPE1"/>
<evidence type="ECO:0000256" key="7">
    <source>
        <dbReference type="RuleBase" id="RU000461"/>
    </source>
</evidence>
<keyword evidence="5 7" id="KW-0408">Iron</keyword>
<dbReference type="Proteomes" id="UP000331127">
    <property type="component" value="Unassembled WGS sequence"/>
</dbReference>
<dbReference type="PRINTS" id="PR00359">
    <property type="entry name" value="BP450"/>
</dbReference>
<dbReference type="PANTHER" id="PTHR46696">
    <property type="entry name" value="P450, PUTATIVE (EUROFUNG)-RELATED"/>
    <property type="match status" value="1"/>
</dbReference>
<comment type="caution">
    <text evidence="8">The sequence shown here is derived from an EMBL/GenBank/DDBJ whole genome shotgun (WGS) entry which is preliminary data.</text>
</comment>
<dbReference type="PRINTS" id="PR00385">
    <property type="entry name" value="P450"/>
</dbReference>
<dbReference type="CDD" id="cd11030">
    <property type="entry name" value="CYP105-like"/>
    <property type="match status" value="1"/>
</dbReference>
<gene>
    <name evidence="8" type="ORF">Amac_047920</name>
</gene>
<dbReference type="GO" id="GO:0016705">
    <property type="term" value="F:oxidoreductase activity, acting on paired donors, with incorporation or reduction of molecular oxygen"/>
    <property type="evidence" value="ECO:0007669"/>
    <property type="project" value="InterPro"/>
</dbReference>
<reference evidence="8 9" key="1">
    <citation type="submission" date="2019-10" db="EMBL/GenBank/DDBJ databases">
        <title>Whole genome shotgun sequence of Acrocarpospora macrocephala NBRC 16266.</title>
        <authorList>
            <person name="Ichikawa N."/>
            <person name="Kimura A."/>
            <person name="Kitahashi Y."/>
            <person name="Komaki H."/>
            <person name="Oguchi A."/>
        </authorList>
    </citation>
    <scope>NUCLEOTIDE SEQUENCE [LARGE SCALE GENOMIC DNA]</scope>
    <source>
        <strain evidence="8 9">NBRC 16266</strain>
    </source>
</reference>
<dbReference type="GO" id="GO:0005506">
    <property type="term" value="F:iron ion binding"/>
    <property type="evidence" value="ECO:0007669"/>
    <property type="project" value="InterPro"/>
</dbReference>
<dbReference type="InterPro" id="IPR002397">
    <property type="entry name" value="Cyt_P450_B"/>
</dbReference>